<proteinExistence type="predicted"/>
<evidence type="ECO:0000313" key="4">
    <source>
        <dbReference type="Proteomes" id="UP001642540"/>
    </source>
</evidence>
<organism evidence="3 4">
    <name type="scientific">Orchesella dallaii</name>
    <dbReference type="NCBI Taxonomy" id="48710"/>
    <lineage>
        <taxon>Eukaryota</taxon>
        <taxon>Metazoa</taxon>
        <taxon>Ecdysozoa</taxon>
        <taxon>Arthropoda</taxon>
        <taxon>Hexapoda</taxon>
        <taxon>Collembola</taxon>
        <taxon>Entomobryomorpha</taxon>
        <taxon>Entomobryoidea</taxon>
        <taxon>Orchesellidae</taxon>
        <taxon>Orchesellinae</taxon>
        <taxon>Orchesella</taxon>
    </lineage>
</organism>
<gene>
    <name evidence="3" type="ORF">ODALV1_LOCUS15313</name>
</gene>
<dbReference type="Proteomes" id="UP001642540">
    <property type="component" value="Unassembled WGS sequence"/>
</dbReference>
<evidence type="ECO:0000256" key="2">
    <source>
        <dbReference type="SAM" id="SignalP"/>
    </source>
</evidence>
<evidence type="ECO:0000256" key="1">
    <source>
        <dbReference type="SAM" id="MobiDB-lite"/>
    </source>
</evidence>
<protein>
    <submittedName>
        <fullName evidence="3">Uncharacterized protein</fullName>
    </submittedName>
</protein>
<name>A0ABP1QYK1_9HEXA</name>
<keyword evidence="4" id="KW-1185">Reference proteome</keyword>
<feature type="region of interest" description="Disordered" evidence="1">
    <location>
        <begin position="142"/>
        <end position="174"/>
    </location>
</feature>
<dbReference type="EMBL" id="CAXLJM020000046">
    <property type="protein sequence ID" value="CAL8111737.1"/>
    <property type="molecule type" value="Genomic_DNA"/>
</dbReference>
<reference evidence="3 4" key="1">
    <citation type="submission" date="2024-08" db="EMBL/GenBank/DDBJ databases">
        <authorList>
            <person name="Cucini C."/>
            <person name="Frati F."/>
        </authorList>
    </citation>
    <scope>NUCLEOTIDE SEQUENCE [LARGE SCALE GENOMIC DNA]</scope>
</reference>
<accession>A0ABP1QYK1</accession>
<evidence type="ECO:0000313" key="3">
    <source>
        <dbReference type="EMBL" id="CAL8111737.1"/>
    </source>
</evidence>
<sequence>MNSIATICFTLLLASSAYGGTRVIRQTGWNSPPSTGWSGASPIGINMTGASEAIGEGGAVAEHDSVIIVEGGGWDAPATLSVNTGSGVGMYQSASNYQQSIINNDGSSGAYQGTSSSNSAYAYDYLGADATGANIEVQSNGWSASQGSGVTGQADELIHDGAAPTGGWPAKSSK</sequence>
<feature type="chain" id="PRO_5045116317" evidence="2">
    <location>
        <begin position="20"/>
        <end position="174"/>
    </location>
</feature>
<keyword evidence="2" id="KW-0732">Signal</keyword>
<comment type="caution">
    <text evidence="3">The sequence shown here is derived from an EMBL/GenBank/DDBJ whole genome shotgun (WGS) entry which is preliminary data.</text>
</comment>
<feature type="signal peptide" evidence="2">
    <location>
        <begin position="1"/>
        <end position="19"/>
    </location>
</feature>